<protein>
    <submittedName>
        <fullName evidence="1">Tetratricopeptide repeat-containing protein</fullName>
    </submittedName>
</protein>
<organism evidence="1 2">
    <name type="scientific">Asanoa hainanensis</name>
    <dbReference type="NCBI Taxonomy" id="560556"/>
    <lineage>
        <taxon>Bacteria</taxon>
        <taxon>Bacillati</taxon>
        <taxon>Actinomycetota</taxon>
        <taxon>Actinomycetes</taxon>
        <taxon>Micromonosporales</taxon>
        <taxon>Micromonosporaceae</taxon>
        <taxon>Asanoa</taxon>
    </lineage>
</organism>
<keyword evidence="2" id="KW-1185">Reference proteome</keyword>
<evidence type="ECO:0000313" key="2">
    <source>
        <dbReference type="Proteomes" id="UP000198362"/>
    </source>
</evidence>
<dbReference type="SUPFAM" id="SSF52540">
    <property type="entry name" value="P-loop containing nucleoside triphosphate hydrolases"/>
    <property type="match status" value="1"/>
</dbReference>
<dbReference type="NCBIfam" id="NF040586">
    <property type="entry name" value="FxSxx_TPR"/>
    <property type="match status" value="1"/>
</dbReference>
<dbReference type="PANTHER" id="PTHR46082">
    <property type="entry name" value="ATP/GTP-BINDING PROTEIN-RELATED"/>
    <property type="match status" value="1"/>
</dbReference>
<dbReference type="InterPro" id="IPR027417">
    <property type="entry name" value="P-loop_NTPase"/>
</dbReference>
<name>A0A239PG05_9ACTN</name>
<accession>A0A239PG05</accession>
<dbReference type="AlphaFoldDB" id="A0A239PG05"/>
<dbReference type="PANTHER" id="PTHR46082:SF6">
    <property type="entry name" value="AAA+ ATPASE DOMAIN-CONTAINING PROTEIN-RELATED"/>
    <property type="match status" value="1"/>
</dbReference>
<dbReference type="Gene3D" id="3.40.50.300">
    <property type="entry name" value="P-loop containing nucleotide triphosphate hydrolases"/>
    <property type="match status" value="1"/>
</dbReference>
<dbReference type="InterPro" id="IPR011990">
    <property type="entry name" value="TPR-like_helical_dom_sf"/>
</dbReference>
<proteinExistence type="predicted"/>
<dbReference type="InterPro" id="IPR053137">
    <property type="entry name" value="NLR-like"/>
</dbReference>
<dbReference type="EMBL" id="FZPH01000029">
    <property type="protein sequence ID" value="SNT65920.1"/>
    <property type="molecule type" value="Genomic_DNA"/>
</dbReference>
<dbReference type="SUPFAM" id="SSF48452">
    <property type="entry name" value="TPR-like"/>
    <property type="match status" value="3"/>
</dbReference>
<dbReference type="Gene3D" id="1.25.40.10">
    <property type="entry name" value="Tetratricopeptide repeat domain"/>
    <property type="match status" value="3"/>
</dbReference>
<dbReference type="RefSeq" id="WP_144022974.1">
    <property type="nucleotide sequence ID" value="NZ_FZPH01000029.1"/>
</dbReference>
<reference evidence="1 2" key="1">
    <citation type="submission" date="2017-06" db="EMBL/GenBank/DDBJ databases">
        <authorList>
            <person name="Kim H.J."/>
            <person name="Triplett B.A."/>
        </authorList>
    </citation>
    <scope>NUCLEOTIDE SEQUENCE [LARGE SCALE GENOMIC DNA]</scope>
    <source>
        <strain evidence="1 2">CGMCC 4.5593</strain>
    </source>
</reference>
<dbReference type="Pfam" id="PF13424">
    <property type="entry name" value="TPR_12"/>
    <property type="match status" value="1"/>
</dbReference>
<sequence length="826" mass="89336">MATGQDRIWGGVPIRNRHFTGRESLLERLEEALGGTSKVSVLPHTLQGLGGVGKTQLAVEYVYRQVDRYDLVWWIAAEQPSGVLRSLTELAERLGLPTTEDSERNARVVLDSLAGGGLTWLLVYDNAGDPETLDQFVPSSGGDVIVTSRTREWAAVGPSIEVDVFERAESVEYLQRRGAGETKIPASEADALAEKLGDLPLALEQAAAWHLSTAMPVQEYIALLDTHATDLLAEGKPSHYPFSVAAFVILAMERLRNDEPATAEFFELFAFLGGEPVPVSLLVNGRHAELSEPLSGLLRDRVRCGRAIRGLVRFGLAKVDAAQRIQVHRLVQRVLRDEMSSDRAAAALRNVRAILVGASPGNPDEYADLERHAALGPHLDPADLTNADILDGRVVVLDHARYLFIVGDYENSRHLAERAARTWERETSDSRLGPDGELTLLARAHLANALRALGDSASAAALARDTYRRFRDSSLIGPDHEFTLITGNQIGADLRIAGRYPEALEFAQASVAAHRTVFGADGTYPLRAKLGLAASLRLVGDFRGAAGLDEEVVESAGDGRQSLEARMNLALDYYGQGEYAAGLQLVEAWREPLRHVVGSHHRLALLADRTYGILLRKAGRLAESVELLQEAHARTLARFGPDHEHAVAVAVSLANAFRQVGQVDVAEDLISEALRRYGSTFGATHPLTLAATVNAAIVKRAVGQLDHATALDERAYEKLAEVLSPDHPYTLCAGGSVAADHALAGDHRSALARSTSILETSAHPDALLRAINRSHDLRATGSVQEGEALFARSLEGLRASLGHEHPEVVAVADGRRAEVDLEPMPS</sequence>
<dbReference type="GO" id="GO:0043531">
    <property type="term" value="F:ADP binding"/>
    <property type="evidence" value="ECO:0007669"/>
    <property type="project" value="InterPro"/>
</dbReference>
<dbReference type="Pfam" id="PF13374">
    <property type="entry name" value="TPR_10"/>
    <property type="match status" value="2"/>
</dbReference>
<gene>
    <name evidence="1" type="ORF">SAMN05421812_12916</name>
</gene>
<dbReference type="Proteomes" id="UP000198362">
    <property type="component" value="Unassembled WGS sequence"/>
</dbReference>
<dbReference type="OrthoDB" id="580767at2"/>
<evidence type="ECO:0000313" key="1">
    <source>
        <dbReference type="EMBL" id="SNT65920.1"/>
    </source>
</evidence>